<comment type="similarity">
    <text evidence="2 8">Belongs to the Casparian strip membrane proteins (CASP) family.</text>
</comment>
<keyword evidence="11" id="KW-1185">Reference proteome</keyword>
<feature type="domain" description="Casparian strip membrane protein" evidence="9">
    <location>
        <begin position="10"/>
        <end position="148"/>
    </location>
</feature>
<evidence type="ECO:0000259" key="9">
    <source>
        <dbReference type="Pfam" id="PF04535"/>
    </source>
</evidence>
<comment type="subunit">
    <text evidence="3 8">Homodimer and heterodimers.</text>
</comment>
<evidence type="ECO:0000256" key="6">
    <source>
        <dbReference type="ARBA" id="ARBA00022989"/>
    </source>
</evidence>
<keyword evidence="6 8" id="KW-1133">Transmembrane helix</keyword>
<evidence type="ECO:0000256" key="5">
    <source>
        <dbReference type="ARBA" id="ARBA00022692"/>
    </source>
</evidence>
<dbReference type="Gramene" id="OE9A112731T2">
    <property type="protein sequence ID" value="OE9A112731C2"/>
    <property type="gene ID" value="OE9A112731"/>
</dbReference>
<evidence type="ECO:0000256" key="1">
    <source>
        <dbReference type="ARBA" id="ARBA00004651"/>
    </source>
</evidence>
<keyword evidence="7 8" id="KW-0472">Membrane</keyword>
<dbReference type="PANTHER" id="PTHR33573">
    <property type="entry name" value="CASP-LIKE PROTEIN 4A4"/>
    <property type="match status" value="1"/>
</dbReference>
<dbReference type="Proteomes" id="UP000594638">
    <property type="component" value="Unassembled WGS sequence"/>
</dbReference>
<dbReference type="InterPro" id="IPR006459">
    <property type="entry name" value="CASP/CASPL"/>
</dbReference>
<feature type="transmembrane region" description="Helical" evidence="8">
    <location>
        <begin position="54"/>
        <end position="73"/>
    </location>
</feature>
<sequence length="179" mass="20142">MRFLGNDVSNLRLVDCSLRMFVVPLSVASIWLTVTNQQDNNIYGKVEYSNFIGLKYMVCISAISAGYAIFAVASSWVRCLMTKTWLFFVSDQMLAYLTVTSMAASVEFLYLAYNGDQKVTWSEACGSYGKFCNRLKIALALYVIAVCCFLALAVISAYRVFRRFEPPFVPSKEAGQERT</sequence>
<accession>A0A8S0TH51</accession>
<evidence type="ECO:0000313" key="11">
    <source>
        <dbReference type="Proteomes" id="UP000594638"/>
    </source>
</evidence>
<comment type="caution">
    <text evidence="8">Lacks conserved residue(s) required for the propagation of feature annotation.</text>
</comment>
<dbReference type="EMBL" id="CACTIH010007242">
    <property type="protein sequence ID" value="CAA3005002.1"/>
    <property type="molecule type" value="Genomic_DNA"/>
</dbReference>
<comment type="subcellular location">
    <subcellularLocation>
        <location evidence="1 8">Cell membrane</location>
        <topology evidence="1 8">Multi-pass membrane protein</topology>
    </subcellularLocation>
</comment>
<evidence type="ECO:0000256" key="7">
    <source>
        <dbReference type="ARBA" id="ARBA00023136"/>
    </source>
</evidence>
<dbReference type="AlphaFoldDB" id="A0A8S0TH51"/>
<evidence type="ECO:0000313" key="10">
    <source>
        <dbReference type="EMBL" id="CAA3005002.1"/>
    </source>
</evidence>
<name>A0A8S0TH51_OLEEU</name>
<dbReference type="NCBIfam" id="TIGR01569">
    <property type="entry name" value="A_tha_TIGR01569"/>
    <property type="match status" value="1"/>
</dbReference>
<dbReference type="OrthoDB" id="755577at2759"/>
<evidence type="ECO:0000256" key="8">
    <source>
        <dbReference type="RuleBase" id="RU361233"/>
    </source>
</evidence>
<proteinExistence type="inferred from homology"/>
<keyword evidence="4 8" id="KW-1003">Cell membrane</keyword>
<reference evidence="10 11" key="1">
    <citation type="submission" date="2019-12" db="EMBL/GenBank/DDBJ databases">
        <authorList>
            <person name="Alioto T."/>
            <person name="Alioto T."/>
            <person name="Gomez Garrido J."/>
        </authorList>
    </citation>
    <scope>NUCLEOTIDE SEQUENCE [LARGE SCALE GENOMIC DNA]</scope>
</reference>
<evidence type="ECO:0000256" key="4">
    <source>
        <dbReference type="ARBA" id="ARBA00022475"/>
    </source>
</evidence>
<evidence type="ECO:0000256" key="2">
    <source>
        <dbReference type="ARBA" id="ARBA00007651"/>
    </source>
</evidence>
<organism evidence="10 11">
    <name type="scientific">Olea europaea subsp. europaea</name>
    <dbReference type="NCBI Taxonomy" id="158383"/>
    <lineage>
        <taxon>Eukaryota</taxon>
        <taxon>Viridiplantae</taxon>
        <taxon>Streptophyta</taxon>
        <taxon>Embryophyta</taxon>
        <taxon>Tracheophyta</taxon>
        <taxon>Spermatophyta</taxon>
        <taxon>Magnoliopsida</taxon>
        <taxon>eudicotyledons</taxon>
        <taxon>Gunneridae</taxon>
        <taxon>Pentapetalae</taxon>
        <taxon>asterids</taxon>
        <taxon>lamiids</taxon>
        <taxon>Lamiales</taxon>
        <taxon>Oleaceae</taxon>
        <taxon>Oleeae</taxon>
        <taxon>Olea</taxon>
    </lineage>
</organism>
<dbReference type="PANTHER" id="PTHR33573:SF30">
    <property type="entry name" value="CASP-LIKE PROTEIN 2C1-RELATED"/>
    <property type="match status" value="1"/>
</dbReference>
<feature type="transmembrane region" description="Helical" evidence="8">
    <location>
        <begin position="94"/>
        <end position="113"/>
    </location>
</feature>
<protein>
    <recommendedName>
        <fullName evidence="8">CASP-like protein</fullName>
    </recommendedName>
</protein>
<dbReference type="GO" id="GO:0005886">
    <property type="term" value="C:plasma membrane"/>
    <property type="evidence" value="ECO:0007669"/>
    <property type="project" value="UniProtKB-SubCell"/>
</dbReference>
<dbReference type="InterPro" id="IPR006702">
    <property type="entry name" value="CASP_dom"/>
</dbReference>
<dbReference type="Pfam" id="PF04535">
    <property type="entry name" value="CASP_dom"/>
    <property type="match status" value="1"/>
</dbReference>
<comment type="caution">
    <text evidence="10">The sequence shown here is derived from an EMBL/GenBank/DDBJ whole genome shotgun (WGS) entry which is preliminary data.</text>
</comment>
<feature type="transmembrane region" description="Helical" evidence="8">
    <location>
        <begin position="137"/>
        <end position="158"/>
    </location>
</feature>
<keyword evidence="5 8" id="KW-0812">Transmembrane</keyword>
<evidence type="ECO:0000256" key="3">
    <source>
        <dbReference type="ARBA" id="ARBA00011489"/>
    </source>
</evidence>
<gene>
    <name evidence="10" type="ORF">OLEA9_A112731</name>
</gene>